<dbReference type="Gene3D" id="2.40.50.100">
    <property type="match status" value="1"/>
</dbReference>
<keyword evidence="8 9" id="KW-0472">Membrane</keyword>
<proteinExistence type="inferred from homology"/>
<feature type="domain" description="AprE-like beta-barrel" evidence="11">
    <location>
        <begin position="291"/>
        <end position="390"/>
    </location>
</feature>
<dbReference type="EMBL" id="CP098732">
    <property type="protein sequence ID" value="USE82620.1"/>
    <property type="molecule type" value="Genomic_DNA"/>
</dbReference>
<evidence type="ECO:0000256" key="2">
    <source>
        <dbReference type="ARBA" id="ARBA00009477"/>
    </source>
</evidence>
<organism evidence="12 13">
    <name type="scientific">Acinetobacter tibetensis</name>
    <dbReference type="NCBI Taxonomy" id="2943497"/>
    <lineage>
        <taxon>Bacteria</taxon>
        <taxon>Pseudomonadati</taxon>
        <taxon>Pseudomonadota</taxon>
        <taxon>Gammaproteobacteria</taxon>
        <taxon>Moraxellales</taxon>
        <taxon>Moraxellaceae</taxon>
        <taxon>Acinetobacter</taxon>
    </lineage>
</organism>
<evidence type="ECO:0000256" key="9">
    <source>
        <dbReference type="RuleBase" id="RU365093"/>
    </source>
</evidence>
<evidence type="ECO:0000313" key="12">
    <source>
        <dbReference type="EMBL" id="USE82620.1"/>
    </source>
</evidence>
<name>A0AAE9LQ15_9GAMM</name>
<evidence type="ECO:0000313" key="13">
    <source>
        <dbReference type="Proteomes" id="UP001056716"/>
    </source>
</evidence>
<feature type="domain" description="Multidrug resistance protein MdtA-like barrel-sandwich hybrid" evidence="10">
    <location>
        <begin position="83"/>
        <end position="284"/>
    </location>
</feature>
<comment type="similarity">
    <text evidence="2 9">Belongs to the membrane fusion protein (MFP) (TC 8.A.1) family.</text>
</comment>
<dbReference type="PANTHER" id="PTHR30386">
    <property type="entry name" value="MEMBRANE FUSION SUBUNIT OF EMRAB-TOLC MULTIDRUG EFFLUX PUMP"/>
    <property type="match status" value="1"/>
</dbReference>
<keyword evidence="4 9" id="KW-1003">Cell membrane</keyword>
<evidence type="ECO:0000256" key="4">
    <source>
        <dbReference type="ARBA" id="ARBA00022475"/>
    </source>
</evidence>
<dbReference type="NCBIfam" id="TIGR01843">
    <property type="entry name" value="type_I_hlyD"/>
    <property type="match status" value="1"/>
</dbReference>
<keyword evidence="6 9" id="KW-0812">Transmembrane</keyword>
<keyword evidence="7 9" id="KW-1133">Transmembrane helix</keyword>
<dbReference type="AlphaFoldDB" id="A0AAE9LQ15"/>
<dbReference type="PRINTS" id="PR01490">
    <property type="entry name" value="RTXTOXIND"/>
</dbReference>
<protein>
    <recommendedName>
        <fullName evidence="9">Membrane fusion protein (MFP) family protein</fullName>
    </recommendedName>
</protein>
<evidence type="ECO:0000256" key="6">
    <source>
        <dbReference type="ARBA" id="ARBA00022692"/>
    </source>
</evidence>
<dbReference type="GO" id="GO:0009306">
    <property type="term" value="P:protein secretion"/>
    <property type="evidence" value="ECO:0007669"/>
    <property type="project" value="InterPro"/>
</dbReference>
<evidence type="ECO:0000256" key="3">
    <source>
        <dbReference type="ARBA" id="ARBA00022448"/>
    </source>
</evidence>
<evidence type="ECO:0000256" key="1">
    <source>
        <dbReference type="ARBA" id="ARBA00004377"/>
    </source>
</evidence>
<feature type="transmembrane region" description="Helical" evidence="9">
    <location>
        <begin position="34"/>
        <end position="54"/>
    </location>
</feature>
<dbReference type="InterPro" id="IPR006144">
    <property type="entry name" value="Secretion_HlyD_CS"/>
</dbReference>
<dbReference type="SUPFAM" id="SSF111369">
    <property type="entry name" value="HlyD-like secretion proteins"/>
    <property type="match status" value="1"/>
</dbReference>
<dbReference type="RefSeq" id="WP_252219658.1">
    <property type="nucleotide sequence ID" value="NZ_CP098732.1"/>
</dbReference>
<dbReference type="InterPro" id="IPR010129">
    <property type="entry name" value="T1SS_HlyD"/>
</dbReference>
<evidence type="ECO:0000256" key="7">
    <source>
        <dbReference type="ARBA" id="ARBA00022989"/>
    </source>
</evidence>
<keyword evidence="13" id="KW-1185">Reference proteome</keyword>
<evidence type="ECO:0000256" key="5">
    <source>
        <dbReference type="ARBA" id="ARBA00022519"/>
    </source>
</evidence>
<dbReference type="GO" id="GO:0005886">
    <property type="term" value="C:plasma membrane"/>
    <property type="evidence" value="ECO:0007669"/>
    <property type="project" value="UniProtKB-SubCell"/>
</dbReference>
<dbReference type="Pfam" id="PF26002">
    <property type="entry name" value="Beta-barrel_AprE"/>
    <property type="match status" value="1"/>
</dbReference>
<dbReference type="PROSITE" id="PS00543">
    <property type="entry name" value="HLYD_FAMILY"/>
    <property type="match status" value="1"/>
</dbReference>
<evidence type="ECO:0000259" key="10">
    <source>
        <dbReference type="Pfam" id="PF25917"/>
    </source>
</evidence>
<keyword evidence="3 9" id="KW-0813">Transport</keyword>
<gene>
    <name evidence="12" type="ORF">M5E07_12600</name>
</gene>
<reference evidence="12" key="1">
    <citation type="submission" date="2022-06" db="EMBL/GenBank/DDBJ databases">
        <title>Isolation, identification and characterization of iprodione-degrading strains in Lhasa, Tibet.</title>
        <authorList>
            <person name="Pan H."/>
        </authorList>
    </citation>
    <scope>NUCLEOTIDE SEQUENCE</scope>
    <source>
        <strain evidence="12">Y-23</strain>
    </source>
</reference>
<accession>A0AAE9LQ15</accession>
<evidence type="ECO:0000256" key="8">
    <source>
        <dbReference type="ARBA" id="ARBA00023136"/>
    </source>
</evidence>
<dbReference type="InterPro" id="IPR058625">
    <property type="entry name" value="MdtA-like_BSH"/>
</dbReference>
<keyword evidence="5 9" id="KW-0997">Cell inner membrane</keyword>
<dbReference type="PANTHER" id="PTHR30386:SF26">
    <property type="entry name" value="TRANSPORT PROTEIN COMB"/>
    <property type="match status" value="1"/>
</dbReference>
<dbReference type="KEGG" id="atz:M5E07_12600"/>
<dbReference type="InterPro" id="IPR050739">
    <property type="entry name" value="MFP"/>
</dbReference>
<dbReference type="Gene3D" id="2.40.30.170">
    <property type="match status" value="1"/>
</dbReference>
<evidence type="ECO:0000259" key="11">
    <source>
        <dbReference type="Pfam" id="PF26002"/>
    </source>
</evidence>
<dbReference type="InterPro" id="IPR058982">
    <property type="entry name" value="Beta-barrel_AprE"/>
</dbReference>
<sequence>MEEYRNPPADRVQSKDLKLLNDLNAALQTERHTGLFWTIGLLFVFLIVFVFWAYHSHVEEVTRGQGSVIPTSREQILQSLDPGTIKEMLVKEGDVVEKGQILLRLDDTRSSAILRESEAKVANLEAMSARLRAESYGTKIQFPEGISESLKHRERAAYVARRRAVDDAVAGLQTSKAMLDREISITSPMVAEGVMSEVELLRMRRQSSDLALQINEKRNQYAADANNELVRVESELAQAKENMAMRADPVDRSLIRAPLRGIVKNIKINTVGGVVQAGQDIMEIVPLNDKLLVEAYIRPQDVAFVHPGLGAIVKVTAYDYALYGGLEGKVTLISPDTLRDKTRPSELNLNPDEAYYRILVETNQNSLTDKNGKTMPIIPGMIASVDVKTGEKTIFQYLIKPITRMKQALQER</sequence>
<dbReference type="Pfam" id="PF25917">
    <property type="entry name" value="BSH_RND"/>
    <property type="match status" value="1"/>
</dbReference>
<dbReference type="Proteomes" id="UP001056716">
    <property type="component" value="Chromosome"/>
</dbReference>
<comment type="subcellular location">
    <subcellularLocation>
        <location evidence="1 9">Cell inner membrane</location>
        <topology evidence="1 9">Single-pass membrane protein</topology>
    </subcellularLocation>
</comment>